<reference evidence="1" key="1">
    <citation type="journal article" date="2018" name="PLoS Negl. Trop. Dis.">
        <title>An insight into the salivary gland and fat body transcriptome of Panstrongylus lignarius (Hemiptera: Heteroptera), the main vector of Chagas disease in Peru.</title>
        <authorList>
            <person name="Nevoa J.C."/>
            <person name="Mendes M.T."/>
            <person name="da Silva M.V."/>
            <person name="Soares S.C."/>
            <person name="Oliveira C.J.F."/>
            <person name="Ribeiro J.M.C."/>
        </authorList>
    </citation>
    <scope>NUCLEOTIDE SEQUENCE</scope>
</reference>
<proteinExistence type="predicted"/>
<sequence length="67" mass="7753">MMPISHAGHLSLCLAYVNGAETIHEFMLQSIHLLLVRRRLLVSFSKGRHWIEINHLLIKNSNQTYIS</sequence>
<accession>A0A224Y6J3</accession>
<protein>
    <submittedName>
        <fullName evidence="1">Uncharacterized protein</fullName>
    </submittedName>
</protein>
<name>A0A224Y6J3_9HEMI</name>
<organism evidence="1">
    <name type="scientific">Panstrongylus lignarius</name>
    <dbReference type="NCBI Taxonomy" id="156445"/>
    <lineage>
        <taxon>Eukaryota</taxon>
        <taxon>Metazoa</taxon>
        <taxon>Ecdysozoa</taxon>
        <taxon>Arthropoda</taxon>
        <taxon>Hexapoda</taxon>
        <taxon>Insecta</taxon>
        <taxon>Pterygota</taxon>
        <taxon>Neoptera</taxon>
        <taxon>Paraneoptera</taxon>
        <taxon>Hemiptera</taxon>
        <taxon>Heteroptera</taxon>
        <taxon>Panheteroptera</taxon>
        <taxon>Cimicomorpha</taxon>
        <taxon>Reduviidae</taxon>
        <taxon>Triatominae</taxon>
        <taxon>Panstrongylus</taxon>
    </lineage>
</organism>
<dbReference type="EMBL" id="GFTR01000063">
    <property type="protein sequence ID" value="JAW16363.1"/>
    <property type="molecule type" value="Transcribed_RNA"/>
</dbReference>
<evidence type="ECO:0000313" key="1">
    <source>
        <dbReference type="EMBL" id="JAW16363.1"/>
    </source>
</evidence>
<dbReference type="AlphaFoldDB" id="A0A224Y6J3"/>